<feature type="compositionally biased region" description="Basic and acidic residues" evidence="1">
    <location>
        <begin position="79"/>
        <end position="88"/>
    </location>
</feature>
<name>A0A2X0IH33_9ACTN</name>
<sequence>MALGLLITSALVAVPLFFAALRHVIVHYGHPRRLARRFAAKDARRPGGSAGGFGIMAAEELQAFFNGNKRVQLEHKQEQLTLRDDDHASGAPPRTGVDLERGTAVLRLPPRKP</sequence>
<evidence type="ECO:0000256" key="1">
    <source>
        <dbReference type="SAM" id="MobiDB-lite"/>
    </source>
</evidence>
<evidence type="ECO:0000313" key="3">
    <source>
        <dbReference type="Proteomes" id="UP000248889"/>
    </source>
</evidence>
<protein>
    <submittedName>
        <fullName evidence="2">Uncharacterized protein</fullName>
    </submittedName>
</protein>
<feature type="region of interest" description="Disordered" evidence="1">
    <location>
        <begin position="79"/>
        <end position="113"/>
    </location>
</feature>
<reference evidence="2 3" key="1">
    <citation type="submission" date="2018-06" db="EMBL/GenBank/DDBJ databases">
        <title>Streptacidiphilus pinicola sp. nov., isolated from pine grove soil.</title>
        <authorList>
            <person name="Roh S.G."/>
            <person name="Park S."/>
            <person name="Kim M.-K."/>
            <person name="Yun B.-R."/>
            <person name="Park J."/>
            <person name="Kim M.J."/>
            <person name="Kim Y.S."/>
            <person name="Kim S.B."/>
        </authorList>
    </citation>
    <scope>NUCLEOTIDE SEQUENCE [LARGE SCALE GENOMIC DNA]</scope>
    <source>
        <strain evidence="2 3">MMS16-CNU450</strain>
    </source>
</reference>
<comment type="caution">
    <text evidence="2">The sequence shown here is derived from an EMBL/GenBank/DDBJ whole genome shotgun (WGS) entry which is preliminary data.</text>
</comment>
<dbReference type="AlphaFoldDB" id="A0A2X0IH33"/>
<dbReference type="RefSeq" id="WP_111502649.1">
    <property type="nucleotide sequence ID" value="NZ_QKYN01000075.1"/>
</dbReference>
<evidence type="ECO:0000313" key="2">
    <source>
        <dbReference type="EMBL" id="RAG83867.1"/>
    </source>
</evidence>
<dbReference type="Pfam" id="PF19690">
    <property type="entry name" value="DUF6191"/>
    <property type="match status" value="1"/>
</dbReference>
<organism evidence="2 3">
    <name type="scientific">Streptacidiphilus pinicola</name>
    <dbReference type="NCBI Taxonomy" id="2219663"/>
    <lineage>
        <taxon>Bacteria</taxon>
        <taxon>Bacillati</taxon>
        <taxon>Actinomycetota</taxon>
        <taxon>Actinomycetes</taxon>
        <taxon>Kitasatosporales</taxon>
        <taxon>Streptomycetaceae</taxon>
        <taxon>Streptacidiphilus</taxon>
    </lineage>
</organism>
<dbReference type="OrthoDB" id="3692692at2"/>
<gene>
    <name evidence="2" type="ORF">DN069_19875</name>
</gene>
<keyword evidence="3" id="KW-1185">Reference proteome</keyword>
<accession>A0A2X0IH33</accession>
<dbReference type="InterPro" id="IPR045684">
    <property type="entry name" value="DUF6191"/>
</dbReference>
<dbReference type="EMBL" id="QKYN01000075">
    <property type="protein sequence ID" value="RAG83867.1"/>
    <property type="molecule type" value="Genomic_DNA"/>
</dbReference>
<proteinExistence type="predicted"/>
<dbReference type="Proteomes" id="UP000248889">
    <property type="component" value="Unassembled WGS sequence"/>
</dbReference>